<gene>
    <name evidence="1" type="ORF">AVDCRST_MAG05-3870</name>
</gene>
<dbReference type="AlphaFoldDB" id="A0A6J4TL15"/>
<protein>
    <recommendedName>
        <fullName evidence="2">ParB/Sulfiredoxin domain-containing protein</fullName>
    </recommendedName>
</protein>
<proteinExistence type="predicted"/>
<sequence length="154" mass="17639">MVELMDVREQVDLDYARARRRALVGRFLAWVRRRCASLCAFEEARRELGAENRRHLGRGTVEVGRVVGSVGRWRDFDGGFMPTRASAGRWKRVDLAFRTGRDLPPVVLYKLGKDYYVVDGNHRVSVARFEGVEIIDAEVTEFFPRRAKTPQVAA</sequence>
<dbReference type="SUPFAM" id="SSF110849">
    <property type="entry name" value="ParB/Sulfiredoxin"/>
    <property type="match status" value="1"/>
</dbReference>
<name>A0A6J4TL15_9ACTN</name>
<evidence type="ECO:0008006" key="2">
    <source>
        <dbReference type="Google" id="ProtNLM"/>
    </source>
</evidence>
<dbReference type="InterPro" id="IPR036086">
    <property type="entry name" value="ParB/Sulfiredoxin_sf"/>
</dbReference>
<organism evidence="1">
    <name type="scientific">uncultured Rubrobacteraceae bacterium</name>
    <dbReference type="NCBI Taxonomy" id="349277"/>
    <lineage>
        <taxon>Bacteria</taxon>
        <taxon>Bacillati</taxon>
        <taxon>Actinomycetota</taxon>
        <taxon>Rubrobacteria</taxon>
        <taxon>Rubrobacterales</taxon>
        <taxon>Rubrobacteraceae</taxon>
        <taxon>environmental samples</taxon>
    </lineage>
</organism>
<evidence type="ECO:0000313" key="1">
    <source>
        <dbReference type="EMBL" id="CAA9524782.1"/>
    </source>
</evidence>
<accession>A0A6J4TL15</accession>
<dbReference type="EMBL" id="CADCVM010000428">
    <property type="protein sequence ID" value="CAA9524782.1"/>
    <property type="molecule type" value="Genomic_DNA"/>
</dbReference>
<reference evidence="1" key="1">
    <citation type="submission" date="2020-02" db="EMBL/GenBank/DDBJ databases">
        <authorList>
            <person name="Meier V. D."/>
        </authorList>
    </citation>
    <scope>NUCLEOTIDE SEQUENCE</scope>
    <source>
        <strain evidence="1">AVDCRST_MAG05</strain>
    </source>
</reference>